<dbReference type="RefSeq" id="WP_135651384.1">
    <property type="nucleotide sequence ID" value="NZ_RQGF01000042.1"/>
</dbReference>
<accession>A0A4R9K101</accession>
<dbReference type="AlphaFoldDB" id="A0A4R9K101"/>
<dbReference type="EMBL" id="RQGF01000042">
    <property type="protein sequence ID" value="TGL58378.1"/>
    <property type="molecule type" value="Genomic_DNA"/>
</dbReference>
<dbReference type="OrthoDB" id="333477at2"/>
<sequence>MQGKIAGINEKLNRIIIQTESGYTFGIGNTEYMKLNQLIAGDLRSNSAEILTNLSAGDDFVLDIEAYDCSKEVALVLLNGD</sequence>
<protein>
    <submittedName>
        <fullName evidence="1">Uncharacterized protein</fullName>
    </submittedName>
</protein>
<comment type="caution">
    <text evidence="1">The sequence shown here is derived from an EMBL/GenBank/DDBJ whole genome shotgun (WGS) entry which is preliminary data.</text>
</comment>
<evidence type="ECO:0000313" key="1">
    <source>
        <dbReference type="EMBL" id="TGL58378.1"/>
    </source>
</evidence>
<gene>
    <name evidence="1" type="ORF">EHQ64_19005</name>
</gene>
<evidence type="ECO:0000313" key="2">
    <source>
        <dbReference type="Proteomes" id="UP000297762"/>
    </source>
</evidence>
<dbReference type="Proteomes" id="UP000297762">
    <property type="component" value="Unassembled WGS sequence"/>
</dbReference>
<name>A0A4R9K101_9LEPT</name>
<proteinExistence type="predicted"/>
<organism evidence="1 2">
    <name type="scientific">Leptospira sarikeiensis</name>
    <dbReference type="NCBI Taxonomy" id="2484943"/>
    <lineage>
        <taxon>Bacteria</taxon>
        <taxon>Pseudomonadati</taxon>
        <taxon>Spirochaetota</taxon>
        <taxon>Spirochaetia</taxon>
        <taxon>Leptospirales</taxon>
        <taxon>Leptospiraceae</taxon>
        <taxon>Leptospira</taxon>
    </lineage>
</organism>
<reference evidence="1" key="1">
    <citation type="journal article" date="2019" name="PLoS Negl. Trop. Dis.">
        <title>Revisiting the worldwide diversity of Leptospira species in the environment.</title>
        <authorList>
            <person name="Vincent A.T."/>
            <person name="Schiettekatte O."/>
            <person name="Bourhy P."/>
            <person name="Veyrier F.J."/>
            <person name="Picardeau M."/>
        </authorList>
    </citation>
    <scope>NUCLEOTIDE SEQUENCE [LARGE SCALE GENOMIC DNA]</scope>
    <source>
        <strain evidence="1">201702455</strain>
    </source>
</reference>
<keyword evidence="2" id="KW-1185">Reference proteome</keyword>